<evidence type="ECO:0000256" key="2">
    <source>
        <dbReference type="SAM" id="SignalP"/>
    </source>
</evidence>
<keyword evidence="2" id="KW-0732">Signal</keyword>
<dbReference type="InterPro" id="IPR029058">
    <property type="entry name" value="AB_hydrolase_fold"/>
</dbReference>
<comment type="similarity">
    <text evidence="1">Belongs to the peptidase S10 family.</text>
</comment>
<comment type="caution">
    <text evidence="3">The sequence shown here is derived from an EMBL/GenBank/DDBJ whole genome shotgun (WGS) entry which is preliminary data.</text>
</comment>
<dbReference type="PANTHER" id="PTHR11802:SF413">
    <property type="entry name" value="PEPTIDASE S10, SERINE CARBOXYPEPTIDASE, ALPHA_BETA HYDROLASE-RELATED"/>
    <property type="match status" value="1"/>
</dbReference>
<reference evidence="3 4" key="1">
    <citation type="submission" date="2024-08" db="EMBL/GenBank/DDBJ databases">
        <title>Insights into the chromosomal genome structure of Flemingia macrophylla.</title>
        <authorList>
            <person name="Ding Y."/>
            <person name="Zhao Y."/>
            <person name="Bi W."/>
            <person name="Wu M."/>
            <person name="Zhao G."/>
            <person name="Gong Y."/>
            <person name="Li W."/>
            <person name="Zhang P."/>
        </authorList>
    </citation>
    <scope>NUCLEOTIDE SEQUENCE [LARGE SCALE GENOMIC DNA]</scope>
    <source>
        <strain evidence="3">DYQJB</strain>
        <tissue evidence="3">Leaf</tissue>
    </source>
</reference>
<name>A0ABD1LFM9_9FABA</name>
<dbReference type="InterPro" id="IPR001563">
    <property type="entry name" value="Peptidase_S10"/>
</dbReference>
<accession>A0ABD1LFM9</accession>
<dbReference type="Pfam" id="PF00450">
    <property type="entry name" value="Peptidase_S10"/>
    <property type="match status" value="1"/>
</dbReference>
<dbReference type="PRINTS" id="PR00724">
    <property type="entry name" value="CRBOXYPTASEC"/>
</dbReference>
<dbReference type="AlphaFoldDB" id="A0ABD1LFM9"/>
<dbReference type="PANTHER" id="PTHR11802">
    <property type="entry name" value="SERINE PROTEASE FAMILY S10 SERINE CARBOXYPEPTIDASE"/>
    <property type="match status" value="1"/>
</dbReference>
<gene>
    <name evidence="3" type="ORF">Fmac_026727</name>
</gene>
<evidence type="ECO:0000313" key="3">
    <source>
        <dbReference type="EMBL" id="KAL2322348.1"/>
    </source>
</evidence>
<keyword evidence="4" id="KW-1185">Reference proteome</keyword>
<dbReference type="FunFam" id="3.40.50.1820:FF:000072">
    <property type="entry name" value="Serine carboxypeptidase-like 19"/>
    <property type="match status" value="1"/>
</dbReference>
<dbReference type="Gene3D" id="3.40.50.1820">
    <property type="entry name" value="alpha/beta hydrolase"/>
    <property type="match status" value="1"/>
</dbReference>
<feature type="signal peptide" evidence="2">
    <location>
        <begin position="1"/>
        <end position="23"/>
    </location>
</feature>
<protein>
    <recommendedName>
        <fullName evidence="5">Serine carboxypeptidase-like 18</fullName>
    </recommendedName>
</protein>
<dbReference type="EMBL" id="JBGMDY010000009">
    <property type="protein sequence ID" value="KAL2322348.1"/>
    <property type="molecule type" value="Genomic_DNA"/>
</dbReference>
<organism evidence="3 4">
    <name type="scientific">Flemingia macrophylla</name>
    <dbReference type="NCBI Taxonomy" id="520843"/>
    <lineage>
        <taxon>Eukaryota</taxon>
        <taxon>Viridiplantae</taxon>
        <taxon>Streptophyta</taxon>
        <taxon>Embryophyta</taxon>
        <taxon>Tracheophyta</taxon>
        <taxon>Spermatophyta</taxon>
        <taxon>Magnoliopsida</taxon>
        <taxon>eudicotyledons</taxon>
        <taxon>Gunneridae</taxon>
        <taxon>Pentapetalae</taxon>
        <taxon>rosids</taxon>
        <taxon>fabids</taxon>
        <taxon>Fabales</taxon>
        <taxon>Fabaceae</taxon>
        <taxon>Papilionoideae</taxon>
        <taxon>50 kb inversion clade</taxon>
        <taxon>NPAAA clade</taxon>
        <taxon>indigoferoid/millettioid clade</taxon>
        <taxon>Phaseoleae</taxon>
        <taxon>Flemingia</taxon>
    </lineage>
</organism>
<proteinExistence type="inferred from homology"/>
<dbReference type="Gene3D" id="3.40.50.12670">
    <property type="match status" value="1"/>
</dbReference>
<dbReference type="Proteomes" id="UP001603857">
    <property type="component" value="Unassembled WGS sequence"/>
</dbReference>
<evidence type="ECO:0000313" key="4">
    <source>
        <dbReference type="Proteomes" id="UP001603857"/>
    </source>
</evidence>
<evidence type="ECO:0000256" key="1">
    <source>
        <dbReference type="ARBA" id="ARBA00009431"/>
    </source>
</evidence>
<feature type="chain" id="PRO_5044895080" description="Serine carboxypeptidase-like 18" evidence="2">
    <location>
        <begin position="24"/>
        <end position="417"/>
    </location>
</feature>
<dbReference type="SUPFAM" id="SSF53474">
    <property type="entry name" value="alpha/beta-Hydrolases"/>
    <property type="match status" value="1"/>
</dbReference>
<evidence type="ECO:0008006" key="5">
    <source>
        <dbReference type="Google" id="ProtNLM"/>
    </source>
</evidence>
<sequence length="417" mass="48077">MVRVWTSWWLFVSVLLLFNVTSSHFIVENLPGFGDLPFSLNTGYIGVGEREEVQLYYYFVESQRSPLNDPLLLWLVGGPGCSAHSAFFYENGPLMFNYDDFNGSYPQLLLNPNTWTKVLSILYVDAPVGTGYSYSKTQQGYYSNDKQSVERTYDFLRQWLVEYPKYISNQLYIGGGSYSGIVVLPLAQKIYEDYRAAGSSPILNFQGFVLSSTRIDSFMDNNTKVEFAHQRTLISNELYESIKSNCNGDYVNLDLNNTKCMSDYEAFSELIRYLNEYQILLPSCKLIEAKENSQEFQYIRHTKFRCRDDEYAVGEFWANDPHVRKALRVREGTKEQFQRCNSSIAYTWNIPSAVEYLQNLTYTYLRSLIYCGDLDLALPYLSSLSIVKSPKLKLDVTWHPWFVDAEVAGLVSLIILI</sequence>